<feature type="region of interest" description="Disordered" evidence="1">
    <location>
        <begin position="219"/>
        <end position="307"/>
    </location>
</feature>
<sequence length="543" mass="61336">MERSPQMLKDFLVDDLSSCSSNRFASLPRRACCTTVPNLVEMDSRARDSDNARKLLRRRFKAASKTISTFQKASELVINVIKHLPFSSIKARSQPQSRTKQRILPRSLSRRLRRSLWKKKDKVESYDIREIKVRVMIKDIIRWKSFRDLIEEKQQPLNFSSSPLHTSSIATAIAADADTTTITTTTTTTTTTTSISSSNSYRKSNSWSACDFTSEFLQSSGGSSEYLGENEGEKGKECSVEEKMPSNRARNAVCEQSMETTTNSVDPKGDTEEKEQFSPVSVLDFPEEEDDDDDGDTEAAASPFHQSLNNLERKKKKLMQKIRRFESLSKLEPVDLEKRIALSEKDESGESPFDMKLTNPFEGRKTGIVDRVLVDFLMEKIMRKRDDEIKSAVGDDGNGSDYKEVVKVAIDWMSGNHCGGLGLGLEYDREGYVKEMECGGRRWRKFEEEQEAVAMEVGTEIPKIENVNDEDDNIINGEDLEAAEAEDDLKPPSFKFHHIWPESNEIQFLQGLLVCSIDGLVFPHDLPIKGLAIGRTCEATKSL</sequence>
<proteinExistence type="predicted"/>
<protein>
    <submittedName>
        <fullName evidence="2">Uncharacterized protein</fullName>
    </submittedName>
</protein>
<feature type="compositionally biased region" description="Basic and acidic residues" evidence="1">
    <location>
        <begin position="231"/>
        <end position="245"/>
    </location>
</feature>
<comment type="caution">
    <text evidence="2">The sequence shown here is derived from an EMBL/GenBank/DDBJ whole genome shotgun (WGS) entry which is preliminary data.</text>
</comment>
<dbReference type="EMBL" id="JAMYWD010000012">
    <property type="protein sequence ID" value="KAJ4953202.1"/>
    <property type="molecule type" value="Genomic_DNA"/>
</dbReference>
<dbReference type="Proteomes" id="UP001141806">
    <property type="component" value="Unassembled WGS sequence"/>
</dbReference>
<dbReference type="PANTHER" id="PTHR33623">
    <property type="entry name" value="OS04G0572500 PROTEIN"/>
    <property type="match status" value="1"/>
</dbReference>
<dbReference type="PANTHER" id="PTHR33623:SF4">
    <property type="entry name" value="DUF4378 DOMAIN-CONTAINING PROTEIN"/>
    <property type="match status" value="1"/>
</dbReference>
<keyword evidence="3" id="KW-1185">Reference proteome</keyword>
<dbReference type="AlphaFoldDB" id="A0A9Q0GWE3"/>
<evidence type="ECO:0000313" key="2">
    <source>
        <dbReference type="EMBL" id="KAJ4953202.1"/>
    </source>
</evidence>
<reference evidence="2" key="1">
    <citation type="journal article" date="2023" name="Plant J.">
        <title>The genome of the king protea, Protea cynaroides.</title>
        <authorList>
            <person name="Chang J."/>
            <person name="Duong T.A."/>
            <person name="Schoeman C."/>
            <person name="Ma X."/>
            <person name="Roodt D."/>
            <person name="Barker N."/>
            <person name="Li Z."/>
            <person name="Van de Peer Y."/>
            <person name="Mizrachi E."/>
        </authorList>
    </citation>
    <scope>NUCLEOTIDE SEQUENCE</scope>
    <source>
        <tissue evidence="2">Young leaves</tissue>
    </source>
</reference>
<gene>
    <name evidence="2" type="ORF">NE237_030034</name>
</gene>
<dbReference type="OrthoDB" id="668456at2759"/>
<feature type="compositionally biased region" description="Basic and acidic residues" evidence="1">
    <location>
        <begin position="267"/>
        <end position="276"/>
    </location>
</feature>
<name>A0A9Q0GWE3_9MAGN</name>
<organism evidence="2 3">
    <name type="scientific">Protea cynaroides</name>
    <dbReference type="NCBI Taxonomy" id="273540"/>
    <lineage>
        <taxon>Eukaryota</taxon>
        <taxon>Viridiplantae</taxon>
        <taxon>Streptophyta</taxon>
        <taxon>Embryophyta</taxon>
        <taxon>Tracheophyta</taxon>
        <taxon>Spermatophyta</taxon>
        <taxon>Magnoliopsida</taxon>
        <taxon>Proteales</taxon>
        <taxon>Proteaceae</taxon>
        <taxon>Protea</taxon>
    </lineage>
</organism>
<evidence type="ECO:0000256" key="1">
    <source>
        <dbReference type="SAM" id="MobiDB-lite"/>
    </source>
</evidence>
<evidence type="ECO:0000313" key="3">
    <source>
        <dbReference type="Proteomes" id="UP001141806"/>
    </source>
</evidence>
<feature type="compositionally biased region" description="Acidic residues" evidence="1">
    <location>
        <begin position="285"/>
        <end position="297"/>
    </location>
</feature>
<accession>A0A9Q0GWE3</accession>